<gene>
    <name evidence="2" type="ORF">WN51_06051</name>
</gene>
<sequence>MSTKPNNKLICCKLNIYLFLTKGLDCLGLGYASPAYGYAGYPGYAGYAGHGRHGVVIAGPASHGAILAGPASHGAVLSGPHSGSAAVSGPHAGSVYLADNYLNNCFIQFCHFSKNSKNLNTRSVENSSNIGSNITSSNNKTTSNNVEYSGNLTKGERSINENAYASSTLLDLVQFSLYSCSRNSEISRKSSAVRTHHRPKVFIFNFYKSHEKGRYKRDSVSQIASKYEKRFLPDGADIQIQRKPNSKVEEAEERDSLDESWYLVLMEGEGKLRQLSRPFPRTTRDMCTLVAVFLVAALSVAAAAPSALLAPGAALAGPLLGPAALSGPIVGPAALAGPVAGPARLSGAVDGGAVVTGAVAGPSLVSGSVAGHAAAPWPAVAGHAAAPWPAVAAPWGAPWGAVLAGPAAAPAALAGPITAPALIAGPSGSIAAGPAGVGSILRADGHWRKPGRYEN</sequence>
<name>A0A0M8ZPA9_9HYME</name>
<evidence type="ECO:0000256" key="1">
    <source>
        <dbReference type="SAM" id="Phobius"/>
    </source>
</evidence>
<dbReference type="PANTHER" id="PTHR48148">
    <property type="entry name" value="KERATINOCYTE PROLINE-RICH PROTEIN"/>
    <property type="match status" value="1"/>
</dbReference>
<accession>A0A0M8ZPA9</accession>
<keyword evidence="3" id="KW-1185">Reference proteome</keyword>
<dbReference type="Proteomes" id="UP000053105">
    <property type="component" value="Unassembled WGS sequence"/>
</dbReference>
<proteinExistence type="predicted"/>
<keyword evidence="1" id="KW-0472">Membrane</keyword>
<dbReference type="AlphaFoldDB" id="A0A0M8ZPA9"/>
<protein>
    <submittedName>
        <fullName evidence="2">Uncharacterized protein</fullName>
    </submittedName>
</protein>
<keyword evidence="1" id="KW-0812">Transmembrane</keyword>
<feature type="transmembrane region" description="Helical" evidence="1">
    <location>
        <begin position="286"/>
        <end position="310"/>
    </location>
</feature>
<dbReference type="EMBL" id="KQ435944">
    <property type="protein sequence ID" value="KOX68157.1"/>
    <property type="molecule type" value="Genomic_DNA"/>
</dbReference>
<keyword evidence="1" id="KW-1133">Transmembrane helix</keyword>
<evidence type="ECO:0000313" key="2">
    <source>
        <dbReference type="EMBL" id="KOX68157.1"/>
    </source>
</evidence>
<dbReference type="PANTHER" id="PTHR48148:SF2">
    <property type="entry name" value="PA14 DOMAIN-CONTAINING PROTEIN"/>
    <property type="match status" value="1"/>
</dbReference>
<dbReference type="OrthoDB" id="7700798at2759"/>
<evidence type="ECO:0000313" key="3">
    <source>
        <dbReference type="Proteomes" id="UP000053105"/>
    </source>
</evidence>
<organism evidence="2 3">
    <name type="scientific">Melipona quadrifasciata</name>
    <dbReference type="NCBI Taxonomy" id="166423"/>
    <lineage>
        <taxon>Eukaryota</taxon>
        <taxon>Metazoa</taxon>
        <taxon>Ecdysozoa</taxon>
        <taxon>Arthropoda</taxon>
        <taxon>Hexapoda</taxon>
        <taxon>Insecta</taxon>
        <taxon>Pterygota</taxon>
        <taxon>Neoptera</taxon>
        <taxon>Endopterygota</taxon>
        <taxon>Hymenoptera</taxon>
        <taxon>Apocrita</taxon>
        <taxon>Aculeata</taxon>
        <taxon>Apoidea</taxon>
        <taxon>Anthophila</taxon>
        <taxon>Apidae</taxon>
        <taxon>Melipona</taxon>
    </lineage>
</organism>
<reference evidence="2 3" key="1">
    <citation type="submission" date="2015-07" db="EMBL/GenBank/DDBJ databases">
        <title>The genome of Melipona quadrifasciata.</title>
        <authorList>
            <person name="Pan H."/>
            <person name="Kapheim K."/>
        </authorList>
    </citation>
    <scope>NUCLEOTIDE SEQUENCE [LARGE SCALE GENOMIC DNA]</scope>
    <source>
        <strain evidence="2">0111107301</strain>
        <tissue evidence="2">Whole body</tissue>
    </source>
</reference>